<proteinExistence type="predicted"/>
<evidence type="ECO:0000259" key="6">
    <source>
        <dbReference type="Pfam" id="PF17389"/>
    </source>
</evidence>
<dbReference type="PIRSF" id="PIRSF010631">
    <property type="entry name" value="A-rhamnsds"/>
    <property type="match status" value="1"/>
</dbReference>
<keyword evidence="9" id="KW-1185">Reference proteome</keyword>
<organism evidence="8 9">
    <name type="scientific">Fimbriimonas ginsengisoli Gsoil 348</name>
    <dbReference type="NCBI Taxonomy" id="661478"/>
    <lineage>
        <taxon>Bacteria</taxon>
        <taxon>Bacillati</taxon>
        <taxon>Armatimonadota</taxon>
        <taxon>Fimbriimonadia</taxon>
        <taxon>Fimbriimonadales</taxon>
        <taxon>Fimbriimonadaceae</taxon>
        <taxon>Fimbriimonas</taxon>
    </lineage>
</organism>
<dbReference type="Gene3D" id="2.60.420.10">
    <property type="entry name" value="Maltose phosphorylase, domain 3"/>
    <property type="match status" value="1"/>
</dbReference>
<reference evidence="8 9" key="1">
    <citation type="journal article" date="2014" name="PLoS ONE">
        <title>The first complete genome sequence of the class fimbriimonadia in the phylum armatimonadetes.</title>
        <authorList>
            <person name="Hu Z.Y."/>
            <person name="Wang Y.Z."/>
            <person name="Im W.T."/>
            <person name="Wang S.Y."/>
            <person name="Zhao G.P."/>
            <person name="Zheng H.J."/>
            <person name="Quan Z.X."/>
        </authorList>
    </citation>
    <scope>NUCLEOTIDE SEQUENCE [LARGE SCALE GENOMIC DNA]</scope>
    <source>
        <strain evidence="8">Gsoil 348</strain>
    </source>
</reference>
<dbReference type="GO" id="GO:0030596">
    <property type="term" value="F:alpha-L-rhamnosidase activity"/>
    <property type="evidence" value="ECO:0007669"/>
    <property type="project" value="UniProtKB-EC"/>
</dbReference>
<dbReference type="KEGG" id="fgi:OP10G_1273"/>
<dbReference type="InterPro" id="IPR008902">
    <property type="entry name" value="Rhamnosid_concanavalin"/>
</dbReference>
<dbReference type="HOGENOM" id="CLU_002926_3_0_0"/>
<keyword evidence="3" id="KW-0378">Hydrolase</keyword>
<evidence type="ECO:0000259" key="4">
    <source>
        <dbReference type="Pfam" id="PF05592"/>
    </source>
</evidence>
<accession>A0A068NMF9</accession>
<evidence type="ECO:0000313" key="9">
    <source>
        <dbReference type="Proteomes" id="UP000027982"/>
    </source>
</evidence>
<dbReference type="InterPro" id="IPR035396">
    <property type="entry name" value="Bac_rhamnosid6H"/>
</dbReference>
<dbReference type="Gene3D" id="2.60.120.260">
    <property type="entry name" value="Galactose-binding domain-like"/>
    <property type="match status" value="3"/>
</dbReference>
<evidence type="ECO:0000256" key="1">
    <source>
        <dbReference type="ARBA" id="ARBA00001445"/>
    </source>
</evidence>
<comment type="catalytic activity">
    <reaction evidence="1">
        <text>Hydrolysis of terminal non-reducing alpha-L-rhamnose residues in alpha-L-rhamnosides.</text>
        <dbReference type="EC" id="3.2.1.40"/>
    </reaction>
</comment>
<dbReference type="STRING" id="661478.OP10G_1273"/>
<dbReference type="InterPro" id="IPR013783">
    <property type="entry name" value="Ig-like_fold"/>
</dbReference>
<dbReference type="Pfam" id="PF25788">
    <property type="entry name" value="Ig_Rha78A_N"/>
    <property type="match status" value="1"/>
</dbReference>
<dbReference type="InterPro" id="IPR016007">
    <property type="entry name" value="Alpha_rhamnosid"/>
</dbReference>
<dbReference type="InterPro" id="IPR012341">
    <property type="entry name" value="6hp_glycosidase-like_sf"/>
</dbReference>
<feature type="domain" description="Bacterial alpha-L-rhamnosidase N-terminal" evidence="5">
    <location>
        <begin position="310"/>
        <end position="448"/>
    </location>
</feature>
<protein>
    <recommendedName>
        <fullName evidence="2">alpha-L-rhamnosidase</fullName>
        <ecNumber evidence="2">3.2.1.40</ecNumber>
    </recommendedName>
</protein>
<dbReference type="PANTHER" id="PTHR33307:SF6">
    <property type="entry name" value="ALPHA-RHAMNOSIDASE (EUROFUNG)-RELATED"/>
    <property type="match status" value="1"/>
</dbReference>
<dbReference type="InterPro" id="IPR013737">
    <property type="entry name" value="Bac_rhamnosid_N"/>
</dbReference>
<dbReference type="InterPro" id="IPR035398">
    <property type="entry name" value="Bac_rhamnosid_C"/>
</dbReference>
<dbReference type="eggNOG" id="COG3250">
    <property type="taxonomic scope" value="Bacteria"/>
</dbReference>
<dbReference type="PANTHER" id="PTHR33307">
    <property type="entry name" value="ALPHA-RHAMNOSIDASE (EUROFUNG)"/>
    <property type="match status" value="1"/>
</dbReference>
<feature type="domain" description="Alpha-L-rhamnosidase C-terminal" evidence="7">
    <location>
        <begin position="923"/>
        <end position="998"/>
    </location>
</feature>
<dbReference type="Pfam" id="PF08531">
    <property type="entry name" value="Bac_rhamnosid_N"/>
    <property type="match status" value="1"/>
</dbReference>
<evidence type="ECO:0000259" key="7">
    <source>
        <dbReference type="Pfam" id="PF17390"/>
    </source>
</evidence>
<dbReference type="EMBL" id="CP007139">
    <property type="protein sequence ID" value="AIE84641.1"/>
    <property type="molecule type" value="Genomic_DNA"/>
</dbReference>
<sequence length="1026" mass="112993">MLALFALVALTDSDLTPARLRCEYLLNPVGIDERTPRLSWIVESGQRDAKQRAYRIEVATSPENLRTGKDDLWDSGRVASSQTVNVAYAGQPLQSGQRAWWRVTVWENGASRTSAPAFWEAGIVNPGDWKAQWVSLPDAFSKPADMSKAKWIWYPEGDPARDAPTGVTRQFRTQVDLPSGEITQAVMGFAADDKFRATVNGQAVSNGGGWTSFTVVDVKRQLHPGNNAVAVDGINDTSRAGVAVVGRVTYADGREVSINSDGRWQASTDGSTWVDAKELAPLGGAPFGRTKWAQPAYPAPIVTTSIQIPKPVRRARAYVTAKGLYRLLVDGKPVGKSFLTPGWTDYRKRIQYQTYDVTSMLKTGARGVGLVLGDGWYCGHVGLTGGQNYGDKPEGLAQIEVEYRDGTHETFASDSSWKAGTGPILSNDLLMGETYDARVIPGNWKPVETRPVGEIPLVAQRSPTVEKLEELKPRRITEPKPGSFVYDLGQNMVGWARLRVRGKAGDTVQLRFAEMLNPDGTVYTTNLRGAKATDTYTLRGGGTEVYEPSFTFHGFRYVEVTGYPGKPGRGAITGVVVGSNNPKSGTFQCSDQLVNQLQHNIFWGQRGNYLEVPTDCPQRDERLGWMGDAQIFARTACFNNDVAAFLEKWTQDVIDAQSPQGGFSDVSPRMGDQSDGAPAWGDAGVIVPWTVYRCYGDTRLLERSYPAMQAWISYIDSVNPDHIWVKRSNNNFGDWLNVQDDTPREVLATAYFAYSTDLLARSARVIGKLDDAHRYEALRDSIRTAFNDRFVDSEGKIKGDTQTAYVLALAFDLLPPHARPGAAQRLANHILIDRKGHLSTGFVGVGYLNPTLTAMGRSDIAYKLLLNDTYPSWGYSIRQGATTIWERWDGWTQEKGFQNPGMNSFNHYSLGSVGEWMYRTVAGIDMDPVVPGYERIVVRPIPGGGMTWGKGSLDSIRGRISTSWRRSGQEFSLAVTVPANTTALVYVPTSARESVHADGGRFRRMEGEAAVYEVGGGTYRFTSQLK</sequence>
<dbReference type="Pfam" id="PF05592">
    <property type="entry name" value="Bac_rhamnosid"/>
    <property type="match status" value="1"/>
</dbReference>
<dbReference type="Gene3D" id="2.60.40.10">
    <property type="entry name" value="Immunoglobulins"/>
    <property type="match status" value="1"/>
</dbReference>
<dbReference type="InterPro" id="IPR008928">
    <property type="entry name" value="6-hairpin_glycosidase_sf"/>
</dbReference>
<gene>
    <name evidence="8" type="ORF">OP10G_1273</name>
</gene>
<dbReference type="Pfam" id="PF17390">
    <property type="entry name" value="Bac_rhamnosid_C"/>
    <property type="match status" value="1"/>
</dbReference>
<evidence type="ECO:0000256" key="3">
    <source>
        <dbReference type="ARBA" id="ARBA00022801"/>
    </source>
</evidence>
<dbReference type="Pfam" id="PF17389">
    <property type="entry name" value="Bac_rhamnosid6H"/>
    <property type="match status" value="1"/>
</dbReference>
<evidence type="ECO:0000256" key="2">
    <source>
        <dbReference type="ARBA" id="ARBA00012652"/>
    </source>
</evidence>
<dbReference type="Gene3D" id="1.50.10.10">
    <property type="match status" value="1"/>
</dbReference>
<feature type="domain" description="Alpha-L-rhamnosidase six-hairpin glycosidase" evidence="6">
    <location>
        <begin position="583"/>
        <end position="921"/>
    </location>
</feature>
<dbReference type="SUPFAM" id="SSF48208">
    <property type="entry name" value="Six-hairpin glycosidases"/>
    <property type="match status" value="1"/>
</dbReference>
<name>A0A068NMF9_FIMGI</name>
<dbReference type="AlphaFoldDB" id="A0A068NMF9"/>
<evidence type="ECO:0000259" key="5">
    <source>
        <dbReference type="Pfam" id="PF08531"/>
    </source>
</evidence>
<dbReference type="EC" id="3.2.1.40" evidence="2"/>
<dbReference type="GO" id="GO:0005975">
    <property type="term" value="P:carbohydrate metabolic process"/>
    <property type="evidence" value="ECO:0007669"/>
    <property type="project" value="InterPro"/>
</dbReference>
<dbReference type="Proteomes" id="UP000027982">
    <property type="component" value="Chromosome"/>
</dbReference>
<dbReference type="RefSeq" id="WP_025226737.1">
    <property type="nucleotide sequence ID" value="NZ_CP007139.1"/>
</dbReference>
<feature type="domain" description="Alpha-L-rhamnosidase concanavalin-like" evidence="4">
    <location>
        <begin position="480"/>
        <end position="577"/>
    </location>
</feature>
<dbReference type="OrthoDB" id="9761045at2"/>
<evidence type="ECO:0000313" key="8">
    <source>
        <dbReference type="EMBL" id="AIE84641.1"/>
    </source>
</evidence>